<organism evidence="1 2">
    <name type="scientific">Microbacterium deminutum</name>
    <dbReference type="NCBI Taxonomy" id="344164"/>
    <lineage>
        <taxon>Bacteria</taxon>
        <taxon>Bacillati</taxon>
        <taxon>Actinomycetota</taxon>
        <taxon>Actinomycetes</taxon>
        <taxon>Micrococcales</taxon>
        <taxon>Microbacteriaceae</taxon>
        <taxon>Microbacterium</taxon>
    </lineage>
</organism>
<dbReference type="PANTHER" id="PTHR38436:SF1">
    <property type="entry name" value="ESTER CYCLASE"/>
    <property type="match status" value="1"/>
</dbReference>
<protein>
    <recommendedName>
        <fullName evidence="3">SnoaL-like domain-containing protein</fullName>
    </recommendedName>
</protein>
<dbReference type="EMBL" id="BAAAOG010000006">
    <property type="protein sequence ID" value="GAA1964409.1"/>
    <property type="molecule type" value="Genomic_DNA"/>
</dbReference>
<comment type="caution">
    <text evidence="1">The sequence shown here is derived from an EMBL/GenBank/DDBJ whole genome shotgun (WGS) entry which is preliminary data.</text>
</comment>
<sequence>MGQEQVVLDFMDDVLNNHNAENAGKYLTDGMAWHGGTVGTVAGRDNVAGLMGAVVGAIPDLHADLQDIAVQDEKVVVRLIVTGTLRGDLLGIAGSGQDVRWDAIDFYRLEDGLIAEEWAAEDFTAFLNTTGTYRAPWVL</sequence>
<dbReference type="InterPro" id="IPR009959">
    <property type="entry name" value="Cyclase_SnoaL-like"/>
</dbReference>
<accession>A0ABP5CLH3</accession>
<dbReference type="Proteomes" id="UP001499933">
    <property type="component" value="Unassembled WGS sequence"/>
</dbReference>
<dbReference type="RefSeq" id="WP_344095867.1">
    <property type="nucleotide sequence ID" value="NZ_BAAAOG010000006.1"/>
</dbReference>
<gene>
    <name evidence="1" type="ORF">GCM10009776_29040</name>
</gene>
<evidence type="ECO:0000313" key="1">
    <source>
        <dbReference type="EMBL" id="GAA1964409.1"/>
    </source>
</evidence>
<dbReference type="PANTHER" id="PTHR38436">
    <property type="entry name" value="POLYKETIDE CYCLASE SNOAL-LIKE DOMAIN"/>
    <property type="match status" value="1"/>
</dbReference>
<dbReference type="InterPro" id="IPR032710">
    <property type="entry name" value="NTF2-like_dom_sf"/>
</dbReference>
<keyword evidence="2" id="KW-1185">Reference proteome</keyword>
<dbReference type="SUPFAM" id="SSF54427">
    <property type="entry name" value="NTF2-like"/>
    <property type="match status" value="1"/>
</dbReference>
<proteinExistence type="predicted"/>
<dbReference type="Gene3D" id="3.10.450.50">
    <property type="match status" value="1"/>
</dbReference>
<evidence type="ECO:0000313" key="2">
    <source>
        <dbReference type="Proteomes" id="UP001499933"/>
    </source>
</evidence>
<dbReference type="Pfam" id="PF07366">
    <property type="entry name" value="SnoaL"/>
    <property type="match status" value="1"/>
</dbReference>
<name>A0ABP5CLH3_9MICO</name>
<evidence type="ECO:0008006" key="3">
    <source>
        <dbReference type="Google" id="ProtNLM"/>
    </source>
</evidence>
<reference evidence="2" key="1">
    <citation type="journal article" date="2019" name="Int. J. Syst. Evol. Microbiol.">
        <title>The Global Catalogue of Microorganisms (GCM) 10K type strain sequencing project: providing services to taxonomists for standard genome sequencing and annotation.</title>
        <authorList>
            <consortium name="The Broad Institute Genomics Platform"/>
            <consortium name="The Broad Institute Genome Sequencing Center for Infectious Disease"/>
            <person name="Wu L."/>
            <person name="Ma J."/>
        </authorList>
    </citation>
    <scope>NUCLEOTIDE SEQUENCE [LARGE SCALE GENOMIC DNA]</scope>
    <source>
        <strain evidence="2">JCM 14901</strain>
    </source>
</reference>